<evidence type="ECO:0000256" key="3">
    <source>
        <dbReference type="ARBA" id="ARBA00022801"/>
    </source>
</evidence>
<dbReference type="GO" id="GO:0005524">
    <property type="term" value="F:ATP binding"/>
    <property type="evidence" value="ECO:0007669"/>
    <property type="project" value="UniProtKB-KW"/>
</dbReference>
<feature type="domain" description="DNA2/NAM7 helicase helicase" evidence="6">
    <location>
        <begin position="4"/>
        <end position="244"/>
    </location>
</feature>
<dbReference type="Pfam" id="PF13086">
    <property type="entry name" value="AAA_11"/>
    <property type="match status" value="1"/>
</dbReference>
<feature type="domain" description="DNA2/NAM7 helicase-like C-terminal" evidence="7">
    <location>
        <begin position="273"/>
        <end position="447"/>
    </location>
</feature>
<dbReference type="InterPro" id="IPR041679">
    <property type="entry name" value="DNA2/NAM7-like_C"/>
</dbReference>
<dbReference type="PANTHER" id="PTHR43788:SF16">
    <property type="entry name" value="HELICASE WITH ZINC FINGER 2"/>
    <property type="match status" value="1"/>
</dbReference>
<evidence type="ECO:0000313" key="8">
    <source>
        <dbReference type="Proteomes" id="UP000025227"/>
    </source>
</evidence>
<dbReference type="InterPro" id="IPR047187">
    <property type="entry name" value="SF1_C_Upf1"/>
</dbReference>
<dbReference type="Gene3D" id="3.40.50.300">
    <property type="entry name" value="P-loop containing nucleotide triphosphate hydrolases"/>
    <property type="match status" value="2"/>
</dbReference>
<keyword evidence="5" id="KW-0067">ATP-binding</keyword>
<keyword evidence="2" id="KW-0547">Nucleotide-binding</keyword>
<evidence type="ECO:0000256" key="4">
    <source>
        <dbReference type="ARBA" id="ARBA00022806"/>
    </source>
</evidence>
<keyword evidence="3" id="KW-0378">Hydrolase</keyword>
<dbReference type="WBParaSite" id="HCON_00107460-00001">
    <property type="protein sequence ID" value="HCON_00107460-00001"/>
    <property type="gene ID" value="HCON_00107460"/>
</dbReference>
<comment type="similarity">
    <text evidence="1">Belongs to the DNA2/NAM7 helicase family.</text>
</comment>
<evidence type="ECO:0000256" key="2">
    <source>
        <dbReference type="ARBA" id="ARBA00022741"/>
    </source>
</evidence>
<dbReference type="OrthoDB" id="5851052at2759"/>
<dbReference type="AlphaFoldDB" id="A0A7I4YL56"/>
<dbReference type="PANTHER" id="PTHR43788">
    <property type="entry name" value="DNA2/NAM7 HELICASE FAMILY MEMBER"/>
    <property type="match status" value="1"/>
</dbReference>
<dbReference type="InterPro" id="IPR027417">
    <property type="entry name" value="P-loop_NTPase"/>
</dbReference>
<sequence>MVVLTQDQKEAVRLGCSNEPIVGIQAAFGTGKTLIGAIIAALSSDSPNTTVIVTTSTNAAVAQFTDTLLSLGDFSHLRVVRHISDSAAADNRTPTDADLGKILKTLGDTFYDQLDFDERVICTDFRDHRQLLEDYLAHPERVPEMSDDEKEQYEIAEEYVSATLRRMVRIMFKVYRPSVICMTTASLLNSTANRTGIFTPYIPSFRTIIGDEASQIPEPALLAIAARFQDARHVYIGDEHQLAPHAKCPHASNPVLHGARGVMSIISHAPGVPVAPLVTTFRAHPALIEIPNIIAYSGTLVSGTPAEARTLLVNSRIRFPSPGVPFMFIHMEGTSVQAISKSHYNTVEGTVCLRLLDLLAQNDIPKTSICVITFYREQFRYLREPLSQREIELTTVDSVQGREKDVVIILTTKTNFSPSSAEFLDDYRRLNVATTRCRHGLFIIGHAPSLRVIPTWSRLLDWADSIGAIVPNTRMNRFF</sequence>
<dbReference type="CDD" id="cd18808">
    <property type="entry name" value="SF1_C_Upf1"/>
    <property type="match status" value="1"/>
</dbReference>
<dbReference type="Pfam" id="PF13087">
    <property type="entry name" value="AAA_12"/>
    <property type="match status" value="1"/>
</dbReference>
<evidence type="ECO:0000256" key="5">
    <source>
        <dbReference type="ARBA" id="ARBA00022840"/>
    </source>
</evidence>
<reference evidence="9" key="1">
    <citation type="submission" date="2020-12" db="UniProtKB">
        <authorList>
            <consortium name="WormBaseParasite"/>
        </authorList>
    </citation>
    <scope>IDENTIFICATION</scope>
    <source>
        <strain evidence="9">MHco3</strain>
    </source>
</reference>
<evidence type="ECO:0000259" key="7">
    <source>
        <dbReference type="Pfam" id="PF13087"/>
    </source>
</evidence>
<keyword evidence="4" id="KW-0347">Helicase</keyword>
<dbReference type="SUPFAM" id="SSF52540">
    <property type="entry name" value="P-loop containing nucleoside triphosphate hydrolases"/>
    <property type="match status" value="1"/>
</dbReference>
<accession>A0A7I4YL56</accession>
<dbReference type="GO" id="GO:0043139">
    <property type="term" value="F:5'-3' DNA helicase activity"/>
    <property type="evidence" value="ECO:0007669"/>
    <property type="project" value="TreeGrafter"/>
</dbReference>
<proteinExistence type="inferred from homology"/>
<dbReference type="InterPro" id="IPR050534">
    <property type="entry name" value="Coronavir_polyprotein_1ab"/>
</dbReference>
<keyword evidence="8" id="KW-1185">Reference proteome</keyword>
<evidence type="ECO:0000313" key="9">
    <source>
        <dbReference type="WBParaSite" id="HCON_00107460-00001"/>
    </source>
</evidence>
<evidence type="ECO:0000256" key="1">
    <source>
        <dbReference type="ARBA" id="ARBA00007913"/>
    </source>
</evidence>
<name>A0A7I4YL56_HAECO</name>
<organism evidence="8 9">
    <name type="scientific">Haemonchus contortus</name>
    <name type="common">Barber pole worm</name>
    <dbReference type="NCBI Taxonomy" id="6289"/>
    <lineage>
        <taxon>Eukaryota</taxon>
        <taxon>Metazoa</taxon>
        <taxon>Ecdysozoa</taxon>
        <taxon>Nematoda</taxon>
        <taxon>Chromadorea</taxon>
        <taxon>Rhabditida</taxon>
        <taxon>Rhabditina</taxon>
        <taxon>Rhabditomorpha</taxon>
        <taxon>Strongyloidea</taxon>
        <taxon>Trichostrongylidae</taxon>
        <taxon>Haemonchus</taxon>
    </lineage>
</organism>
<dbReference type="Proteomes" id="UP000025227">
    <property type="component" value="Unplaced"/>
</dbReference>
<evidence type="ECO:0000259" key="6">
    <source>
        <dbReference type="Pfam" id="PF13086"/>
    </source>
</evidence>
<dbReference type="GO" id="GO:0016787">
    <property type="term" value="F:hydrolase activity"/>
    <property type="evidence" value="ECO:0007669"/>
    <property type="project" value="UniProtKB-KW"/>
</dbReference>
<protein>
    <submittedName>
        <fullName evidence="9">AAA_12 domain-containing protein</fullName>
    </submittedName>
</protein>
<dbReference type="InterPro" id="IPR041677">
    <property type="entry name" value="DNA2/NAM7_AAA_11"/>
</dbReference>